<proteinExistence type="predicted"/>
<name>A0A0F9UAP1_9ZZZZ</name>
<sequence>MTPIKADMPRQWSTMMGPIPQDIRRRALRGDRQLNNRPSGIIHNHERGTGRIVYGGYCPTAPMYHLFRCTALSTPPRRKVVLKAFNHRVFTAESKAGRGGCSMRLCPGEAILMDEKGTQAYCERCARRAQGRLPCTWTSVLACDRVMGLDTGPYGTPCPTCRNFEEVSE</sequence>
<gene>
    <name evidence="1" type="ORF">LCGC14_0288590</name>
</gene>
<comment type="caution">
    <text evidence="1">The sequence shown here is derived from an EMBL/GenBank/DDBJ whole genome shotgun (WGS) entry which is preliminary data.</text>
</comment>
<reference evidence="1" key="1">
    <citation type="journal article" date="2015" name="Nature">
        <title>Complex archaea that bridge the gap between prokaryotes and eukaryotes.</title>
        <authorList>
            <person name="Spang A."/>
            <person name="Saw J.H."/>
            <person name="Jorgensen S.L."/>
            <person name="Zaremba-Niedzwiedzka K."/>
            <person name="Martijn J."/>
            <person name="Lind A.E."/>
            <person name="van Eijk R."/>
            <person name="Schleper C."/>
            <person name="Guy L."/>
            <person name="Ettema T.J."/>
        </authorList>
    </citation>
    <scope>NUCLEOTIDE SEQUENCE</scope>
</reference>
<organism evidence="1">
    <name type="scientific">marine sediment metagenome</name>
    <dbReference type="NCBI Taxonomy" id="412755"/>
    <lineage>
        <taxon>unclassified sequences</taxon>
        <taxon>metagenomes</taxon>
        <taxon>ecological metagenomes</taxon>
    </lineage>
</organism>
<evidence type="ECO:0000313" key="1">
    <source>
        <dbReference type="EMBL" id="KKN84397.1"/>
    </source>
</evidence>
<accession>A0A0F9UAP1</accession>
<dbReference type="EMBL" id="LAZR01000171">
    <property type="protein sequence ID" value="KKN84397.1"/>
    <property type="molecule type" value="Genomic_DNA"/>
</dbReference>
<dbReference type="AlphaFoldDB" id="A0A0F9UAP1"/>
<protein>
    <submittedName>
        <fullName evidence="1">Uncharacterized protein</fullName>
    </submittedName>
</protein>